<comment type="subcellular location">
    <subcellularLocation>
        <location evidence="1">Membrane</location>
        <topology evidence="1">Multi-pass membrane protein</topology>
    </subcellularLocation>
</comment>
<dbReference type="GeneID" id="112288209"/>
<evidence type="ECO:0000256" key="6">
    <source>
        <dbReference type="RuleBase" id="RU363053"/>
    </source>
</evidence>
<evidence type="ECO:0000313" key="8">
    <source>
        <dbReference type="Proteomes" id="UP000006727"/>
    </source>
</evidence>
<comment type="similarity">
    <text evidence="2 6">Belongs to the peroxisomal membrane protein PXMP2/4 family.</text>
</comment>
<name>A0A7I4A6U0_PHYPA</name>
<dbReference type="Proteomes" id="UP000006727">
    <property type="component" value="Chromosome 11"/>
</dbReference>
<feature type="transmembrane region" description="Helical" evidence="6">
    <location>
        <begin position="70"/>
        <end position="89"/>
    </location>
</feature>
<dbReference type="GO" id="GO:0005737">
    <property type="term" value="C:cytoplasm"/>
    <property type="evidence" value="ECO:0000318"/>
    <property type="project" value="GO_Central"/>
</dbReference>
<dbReference type="Pfam" id="PF04117">
    <property type="entry name" value="Mpv17_PMP22"/>
    <property type="match status" value="1"/>
</dbReference>
<dbReference type="EMBL" id="ABEU02000011">
    <property type="status" value="NOT_ANNOTATED_CDS"/>
    <property type="molecule type" value="Genomic_DNA"/>
</dbReference>
<keyword evidence="5 6" id="KW-0472">Membrane</keyword>
<organism evidence="7 8">
    <name type="scientific">Physcomitrium patens</name>
    <name type="common">Spreading-leaved earth moss</name>
    <name type="synonym">Physcomitrella patens</name>
    <dbReference type="NCBI Taxonomy" id="3218"/>
    <lineage>
        <taxon>Eukaryota</taxon>
        <taxon>Viridiplantae</taxon>
        <taxon>Streptophyta</taxon>
        <taxon>Embryophyta</taxon>
        <taxon>Bryophyta</taxon>
        <taxon>Bryophytina</taxon>
        <taxon>Bryopsida</taxon>
        <taxon>Funariidae</taxon>
        <taxon>Funariales</taxon>
        <taxon>Funariaceae</taxon>
        <taxon>Physcomitrium</taxon>
    </lineage>
</organism>
<sequence>MRRRISAANQGAATPPGVEIGSASRNWYTKVLIEHPIKTKAITLGILNCVGDIFTQLYVEKSGGLDYRRVASMTTFGLFIVGPTLHYWYSFLNRVVKASGPKGVAIRLVLDQFIFAPIFIAVTFAYLLLVEGHVDKIQDKLSKDWKPALIANWKLWLPSQFCNFMFVPPVLQVLCSNVIGLVWNVYVSHASHKPSGQSAIYKQVAQEVQNAAHALRKPQFPFQAEA</sequence>
<dbReference type="AlphaFoldDB" id="A0A7I4A6U0"/>
<evidence type="ECO:0000256" key="3">
    <source>
        <dbReference type="ARBA" id="ARBA00022692"/>
    </source>
</evidence>
<dbReference type="EnsemblPlants" id="Pp3c11_2220V3.2">
    <property type="protein sequence ID" value="Pp3c11_2220V3.2"/>
    <property type="gene ID" value="Pp3c11_2220"/>
</dbReference>
<proteinExistence type="inferred from homology"/>
<evidence type="ECO:0000256" key="5">
    <source>
        <dbReference type="ARBA" id="ARBA00023136"/>
    </source>
</evidence>
<keyword evidence="4 6" id="KW-1133">Transmembrane helix</keyword>
<evidence type="ECO:0000313" key="7">
    <source>
        <dbReference type="EnsemblPlants" id="Pp3c11_2220V3.2"/>
    </source>
</evidence>
<reference evidence="7" key="3">
    <citation type="submission" date="2020-12" db="UniProtKB">
        <authorList>
            <consortium name="EnsemblPlants"/>
        </authorList>
    </citation>
    <scope>IDENTIFICATION</scope>
</reference>
<dbReference type="PANTHER" id="PTHR11266">
    <property type="entry name" value="PEROXISOMAL MEMBRANE PROTEIN 2, PXMP2 MPV17"/>
    <property type="match status" value="1"/>
</dbReference>
<gene>
    <name evidence="7" type="primary">LOC112288209</name>
</gene>
<dbReference type="InParanoid" id="A0A7I4A6U0"/>
<dbReference type="PANTHER" id="PTHR11266:SF80">
    <property type="entry name" value="PEROXISOMAL MEMBRANE PROTEIN 2"/>
    <property type="match status" value="1"/>
</dbReference>
<feature type="transmembrane region" description="Helical" evidence="6">
    <location>
        <begin position="109"/>
        <end position="130"/>
    </location>
</feature>
<reference evidence="7 8" key="2">
    <citation type="journal article" date="2018" name="Plant J.">
        <title>The Physcomitrella patens chromosome-scale assembly reveals moss genome structure and evolution.</title>
        <authorList>
            <person name="Lang D."/>
            <person name="Ullrich K.K."/>
            <person name="Murat F."/>
            <person name="Fuchs J."/>
            <person name="Jenkins J."/>
            <person name="Haas F.B."/>
            <person name="Piednoel M."/>
            <person name="Gundlach H."/>
            <person name="Van Bel M."/>
            <person name="Meyberg R."/>
            <person name="Vives C."/>
            <person name="Morata J."/>
            <person name="Symeonidi A."/>
            <person name="Hiss M."/>
            <person name="Muchero W."/>
            <person name="Kamisugi Y."/>
            <person name="Saleh O."/>
            <person name="Blanc G."/>
            <person name="Decker E.L."/>
            <person name="van Gessel N."/>
            <person name="Grimwood J."/>
            <person name="Hayes R.D."/>
            <person name="Graham S.W."/>
            <person name="Gunter L.E."/>
            <person name="McDaniel S.F."/>
            <person name="Hoernstein S.N.W."/>
            <person name="Larsson A."/>
            <person name="Li F.W."/>
            <person name="Perroud P.F."/>
            <person name="Phillips J."/>
            <person name="Ranjan P."/>
            <person name="Rokshar D.S."/>
            <person name="Rothfels C.J."/>
            <person name="Schneider L."/>
            <person name="Shu S."/>
            <person name="Stevenson D.W."/>
            <person name="Thummler F."/>
            <person name="Tillich M."/>
            <person name="Villarreal Aguilar J.C."/>
            <person name="Widiez T."/>
            <person name="Wong G.K."/>
            <person name="Wymore A."/>
            <person name="Zhang Y."/>
            <person name="Zimmer A.D."/>
            <person name="Quatrano R.S."/>
            <person name="Mayer K.F.X."/>
            <person name="Goodstein D."/>
            <person name="Casacuberta J.M."/>
            <person name="Vandepoele K."/>
            <person name="Reski R."/>
            <person name="Cuming A.C."/>
            <person name="Tuskan G.A."/>
            <person name="Maumus F."/>
            <person name="Salse J."/>
            <person name="Schmutz J."/>
            <person name="Rensing S.A."/>
        </authorList>
    </citation>
    <scope>NUCLEOTIDE SEQUENCE [LARGE SCALE GENOMIC DNA]</scope>
    <source>
        <strain evidence="7 8">cv. Gransden 2004</strain>
    </source>
</reference>
<dbReference type="GO" id="GO:0016020">
    <property type="term" value="C:membrane"/>
    <property type="evidence" value="ECO:0007669"/>
    <property type="project" value="UniProtKB-SubCell"/>
</dbReference>
<evidence type="ECO:0000256" key="4">
    <source>
        <dbReference type="ARBA" id="ARBA00022989"/>
    </source>
</evidence>
<reference evidence="7 8" key="1">
    <citation type="journal article" date="2008" name="Science">
        <title>The Physcomitrella genome reveals evolutionary insights into the conquest of land by plants.</title>
        <authorList>
            <person name="Rensing S."/>
            <person name="Lang D."/>
            <person name="Zimmer A."/>
            <person name="Terry A."/>
            <person name="Salamov A."/>
            <person name="Shapiro H."/>
            <person name="Nishiyama T."/>
            <person name="Perroud P.-F."/>
            <person name="Lindquist E."/>
            <person name="Kamisugi Y."/>
            <person name="Tanahashi T."/>
            <person name="Sakakibara K."/>
            <person name="Fujita T."/>
            <person name="Oishi K."/>
            <person name="Shin-I T."/>
            <person name="Kuroki Y."/>
            <person name="Toyoda A."/>
            <person name="Suzuki Y."/>
            <person name="Hashimoto A."/>
            <person name="Yamaguchi K."/>
            <person name="Sugano A."/>
            <person name="Kohara Y."/>
            <person name="Fujiyama A."/>
            <person name="Anterola A."/>
            <person name="Aoki S."/>
            <person name="Ashton N."/>
            <person name="Barbazuk W.B."/>
            <person name="Barker E."/>
            <person name="Bennetzen J."/>
            <person name="Bezanilla M."/>
            <person name="Blankenship R."/>
            <person name="Cho S.H."/>
            <person name="Dutcher S."/>
            <person name="Estelle M."/>
            <person name="Fawcett J.A."/>
            <person name="Gundlach H."/>
            <person name="Hanada K."/>
            <person name="Heyl A."/>
            <person name="Hicks K.A."/>
            <person name="Hugh J."/>
            <person name="Lohr M."/>
            <person name="Mayer K."/>
            <person name="Melkozernov A."/>
            <person name="Murata T."/>
            <person name="Nelson D."/>
            <person name="Pils B."/>
            <person name="Prigge M."/>
            <person name="Reiss B."/>
            <person name="Renner T."/>
            <person name="Rombauts S."/>
            <person name="Rushton P."/>
            <person name="Sanderfoot A."/>
            <person name="Schween G."/>
            <person name="Shiu S.-H."/>
            <person name="Stueber K."/>
            <person name="Theodoulou F.L."/>
            <person name="Tu H."/>
            <person name="Van de Peer Y."/>
            <person name="Verrier P.J."/>
            <person name="Waters E."/>
            <person name="Wood A."/>
            <person name="Yang L."/>
            <person name="Cove D."/>
            <person name="Cuming A."/>
            <person name="Hasebe M."/>
            <person name="Lucas S."/>
            <person name="Mishler D.B."/>
            <person name="Reski R."/>
            <person name="Grigoriev I."/>
            <person name="Quatrano R.S."/>
            <person name="Boore J.L."/>
        </authorList>
    </citation>
    <scope>NUCLEOTIDE SEQUENCE [LARGE SCALE GENOMIC DNA]</scope>
    <source>
        <strain evidence="7 8">cv. Gransden 2004</strain>
    </source>
</reference>
<keyword evidence="3 6" id="KW-0812">Transmembrane</keyword>
<dbReference type="KEGG" id="ppp:112288209"/>
<dbReference type="InterPro" id="IPR007248">
    <property type="entry name" value="Mpv17_PMP22"/>
</dbReference>
<dbReference type="RefSeq" id="XP_024387944.1">
    <property type="nucleotide sequence ID" value="XM_024532176.2"/>
</dbReference>
<protein>
    <recommendedName>
        <fullName evidence="9">Peroxisomal membrane MPV17/PMP22-like protein</fullName>
    </recommendedName>
</protein>
<dbReference type="OrthoDB" id="430207at2759"/>
<dbReference type="Gramene" id="Pp3c11_2220V3.2">
    <property type="protein sequence ID" value="Pp3c11_2220V3.2"/>
    <property type="gene ID" value="Pp3c11_2220"/>
</dbReference>
<evidence type="ECO:0000256" key="1">
    <source>
        <dbReference type="ARBA" id="ARBA00004141"/>
    </source>
</evidence>
<evidence type="ECO:0000256" key="2">
    <source>
        <dbReference type="ARBA" id="ARBA00006824"/>
    </source>
</evidence>
<accession>A0A7I4A6U0</accession>
<evidence type="ECO:0008006" key="9">
    <source>
        <dbReference type="Google" id="ProtNLM"/>
    </source>
</evidence>
<keyword evidence="8" id="KW-1185">Reference proteome</keyword>